<keyword evidence="2" id="KW-1185">Reference proteome</keyword>
<dbReference type="Proteomes" id="UP001310386">
    <property type="component" value="Unassembled WGS sequence"/>
</dbReference>
<comment type="caution">
    <text evidence="1">The sequence shown here is derived from an EMBL/GenBank/DDBJ whole genome shotgun (WGS) entry which is preliminary data.</text>
</comment>
<evidence type="ECO:0000313" key="1">
    <source>
        <dbReference type="EMBL" id="MEB3104112.1"/>
    </source>
</evidence>
<dbReference type="EMBL" id="JAYJLD010000110">
    <property type="protein sequence ID" value="MEB3104112.1"/>
    <property type="molecule type" value="Genomic_DNA"/>
</dbReference>
<organism evidence="1 2">
    <name type="scientific">Ferviditalea candida</name>
    <dbReference type="NCBI Taxonomy" id="3108399"/>
    <lineage>
        <taxon>Bacteria</taxon>
        <taxon>Bacillati</taxon>
        <taxon>Bacillota</taxon>
        <taxon>Bacilli</taxon>
        <taxon>Bacillales</taxon>
        <taxon>Paenibacillaceae</taxon>
        <taxon>Ferviditalea</taxon>
    </lineage>
</organism>
<evidence type="ECO:0000313" key="2">
    <source>
        <dbReference type="Proteomes" id="UP001310386"/>
    </source>
</evidence>
<reference evidence="1" key="1">
    <citation type="submission" date="2023-12" db="EMBL/GenBank/DDBJ databases">
        <title>Fervidustalea candida gen. nov., sp. nov., a novel member of the family Paenibacillaceae isolated from a geothermal area.</title>
        <authorList>
            <person name="Li W.-J."/>
            <person name="Jiao J.-Y."/>
            <person name="Chen Y."/>
        </authorList>
    </citation>
    <scope>NUCLEOTIDE SEQUENCE</scope>
    <source>
        <strain evidence="1">SYSU GA230002</strain>
    </source>
</reference>
<gene>
    <name evidence="1" type="ORF">VF724_21120</name>
</gene>
<protein>
    <submittedName>
        <fullName evidence="1">Uncharacterized protein</fullName>
    </submittedName>
</protein>
<accession>A0ABU5ZNK9</accession>
<name>A0ABU5ZNK9_9BACL</name>
<sequence>MLSIKYRITDTSNWGEMDINQIDSEGGIEGFFSVEVNGFKYGYYHDRELMPNEEGLDLVSTWFENLLRSMAILKNEAYVLVRDIETKGTWLELKLLPQELLSLSIVKTDTNKTFEPVTTIHFENINYGEFKNQIVTQREFKMELLKQTKNFIHSLESINPKFLCSKIVGRLNILLDQLQ</sequence>
<proteinExistence type="predicted"/>
<dbReference type="RefSeq" id="WP_371756237.1">
    <property type="nucleotide sequence ID" value="NZ_JAYJLD010000110.1"/>
</dbReference>